<dbReference type="AlphaFoldDB" id="A0A2P1E6P8"/>
<dbReference type="PANTHER" id="PTHR33269:SF17">
    <property type="entry name" value="NADH-UBIQUINONE OXIDOREDUCTASE CHAIN 6"/>
    <property type="match status" value="1"/>
</dbReference>
<dbReference type="RefSeq" id="YP_009475796.1">
    <property type="nucleotide sequence ID" value="NC_037436.1"/>
</dbReference>
<keyword evidence="1" id="KW-1133">Transmembrane helix</keyword>
<comment type="function">
    <text evidence="1">Core subunit of the mitochondrial membrane respiratory chain NADH dehydrogenase (Complex I) which catalyzes electron transfer from NADH through the respiratory chain, using ubiquinone as an electron acceptor. Essential for the catalytic activity and assembly of complex I.</text>
</comment>
<dbReference type="GO" id="GO:0008137">
    <property type="term" value="F:NADH dehydrogenase (ubiquinone) activity"/>
    <property type="evidence" value="ECO:0007669"/>
    <property type="project" value="UniProtKB-UniRule"/>
</dbReference>
<keyword evidence="1" id="KW-0812">Transmembrane</keyword>
<dbReference type="EMBL" id="MG680944">
    <property type="protein sequence ID" value="AVK94058.1"/>
    <property type="molecule type" value="Genomic_DNA"/>
</dbReference>
<dbReference type="PANTHER" id="PTHR33269">
    <property type="entry name" value="NADH-UBIQUINONE OXIDOREDUCTASE CHAIN 6"/>
    <property type="match status" value="1"/>
</dbReference>
<keyword evidence="1" id="KW-0520">NAD</keyword>
<feature type="transmembrane region" description="Helical" evidence="1">
    <location>
        <begin position="6"/>
        <end position="25"/>
    </location>
</feature>
<proteinExistence type="inferred from homology"/>
<feature type="transmembrane region" description="Helical" evidence="1">
    <location>
        <begin position="91"/>
        <end position="110"/>
    </location>
</feature>
<evidence type="ECO:0000256" key="1">
    <source>
        <dbReference type="RuleBase" id="RU004430"/>
    </source>
</evidence>
<dbReference type="Pfam" id="PF00499">
    <property type="entry name" value="Oxidored_q3"/>
    <property type="match status" value="1"/>
</dbReference>
<dbReference type="GeneID" id="36496179"/>
<keyword evidence="1" id="KW-0679">Respiratory chain</keyword>
<comment type="subcellular location">
    <subcellularLocation>
        <location evidence="1">Mitochondrion membrane</location>
        <topology evidence="1">Multi-pass membrane protein</topology>
    </subcellularLocation>
</comment>
<name>A0A2P1E6P8_9CRYP</name>
<gene>
    <name evidence="2" type="primary">nad6</name>
    <name evidence="2" type="ORF">TampMt_p043</name>
</gene>
<evidence type="ECO:0000313" key="2">
    <source>
        <dbReference type="EMBL" id="AVK94058.1"/>
    </source>
</evidence>
<feature type="transmembrane region" description="Helical" evidence="1">
    <location>
        <begin position="160"/>
        <end position="184"/>
    </location>
</feature>
<accession>A0A2P1E6P8</accession>
<feature type="transmembrane region" description="Helical" evidence="1">
    <location>
        <begin position="57"/>
        <end position="79"/>
    </location>
</feature>
<keyword evidence="1" id="KW-1278">Translocase</keyword>
<keyword evidence="1" id="KW-0813">Transport</keyword>
<comment type="similarity">
    <text evidence="1">Belongs to the complex I subunit 6 family.</text>
</comment>
<dbReference type="GO" id="GO:0031966">
    <property type="term" value="C:mitochondrial membrane"/>
    <property type="evidence" value="ECO:0007669"/>
    <property type="project" value="UniProtKB-SubCell"/>
</dbReference>
<sequence>MTFDIFLFYLFSILALLSAFCTVTSKNPIHSVLFLVFVFFNTAGLLILLGVEFLAMLFLIVYVGAVAVLFLFVMMMLNVKISESSSAIYRYLPIGLFLSILFLFEIFLIIEGDLKSVDNVVFIQSEYKILQTEFLVNTSWIDSVISPTNVDVIGSVLFTYYSYFFIMASVILLVAMIGAIALTLHRRSDVRRQDIYRQLQRDFEGATYLVDKKI</sequence>
<reference evidence="2" key="1">
    <citation type="journal article" date="2018" name="BMC Genomics">
        <title>Comparative mitochondrial genomics of cryptophyte algae: gene shuffling and dynamic mobile genetic elements.</title>
        <authorList>
            <person name="Kim J.I."/>
            <person name="Yoon H.S."/>
            <person name="Yi G."/>
            <person name="Shin W."/>
            <person name="Archibald J.M."/>
        </authorList>
    </citation>
    <scope>NUCLEOTIDE SEQUENCE</scope>
    <source>
        <strain evidence="2">HACCP-CR01</strain>
    </source>
</reference>
<dbReference type="EC" id="7.1.1.2" evidence="1"/>
<organism evidence="2">
    <name type="scientific">Teleaulax amphioxeia</name>
    <dbReference type="NCBI Taxonomy" id="77931"/>
    <lineage>
        <taxon>Eukaryota</taxon>
        <taxon>Cryptophyceae</taxon>
        <taxon>Pyrenomonadales</taxon>
        <taxon>Geminigeraceae</taxon>
        <taxon>Teleaulax</taxon>
    </lineage>
</organism>
<geneLocation type="mitochondrion" evidence="2"/>
<protein>
    <recommendedName>
        <fullName evidence="1">NADH-ubiquinone oxidoreductase chain 6</fullName>
        <ecNumber evidence="1">7.1.1.2</ecNumber>
    </recommendedName>
</protein>
<dbReference type="NCBIfam" id="NF005164">
    <property type="entry name" value="PRK06638.1-4"/>
    <property type="match status" value="1"/>
</dbReference>
<keyword evidence="1" id="KW-0249">Electron transport</keyword>
<keyword evidence="1" id="KW-0472">Membrane</keyword>
<dbReference type="Gene3D" id="1.20.120.1200">
    <property type="entry name" value="NADH-ubiquinone/plastoquinone oxidoreductase chain 6, subunit NuoJ"/>
    <property type="match status" value="1"/>
</dbReference>
<keyword evidence="1" id="KW-0830">Ubiquinone</keyword>
<dbReference type="InterPro" id="IPR001457">
    <property type="entry name" value="NADH_UbQ/plastoQ_OxRdtase_su6"/>
</dbReference>
<feature type="transmembrane region" description="Helical" evidence="1">
    <location>
        <begin position="32"/>
        <end position="51"/>
    </location>
</feature>
<keyword evidence="1 2" id="KW-0496">Mitochondrion</keyword>
<dbReference type="InterPro" id="IPR042106">
    <property type="entry name" value="Nuo/plastoQ_OxRdtase_6_NuoJ"/>
</dbReference>
<comment type="catalytic activity">
    <reaction evidence="1">
        <text>a ubiquinone + NADH + 5 H(+)(in) = a ubiquinol + NAD(+) + 4 H(+)(out)</text>
        <dbReference type="Rhea" id="RHEA:29091"/>
        <dbReference type="Rhea" id="RHEA-COMP:9565"/>
        <dbReference type="Rhea" id="RHEA-COMP:9566"/>
        <dbReference type="ChEBI" id="CHEBI:15378"/>
        <dbReference type="ChEBI" id="CHEBI:16389"/>
        <dbReference type="ChEBI" id="CHEBI:17976"/>
        <dbReference type="ChEBI" id="CHEBI:57540"/>
        <dbReference type="ChEBI" id="CHEBI:57945"/>
        <dbReference type="EC" id="7.1.1.2"/>
    </reaction>
</comment>